<dbReference type="EMBL" id="QOVF01000002">
    <property type="protein sequence ID" value="KAA0695223.1"/>
    <property type="molecule type" value="Genomic_DNA"/>
</dbReference>
<dbReference type="AlphaFoldDB" id="A0A7V7KWI5"/>
<dbReference type="OrthoDB" id="6193602at2"/>
<feature type="signal peptide" evidence="2">
    <location>
        <begin position="1"/>
        <end position="31"/>
    </location>
</feature>
<evidence type="ECO:0000313" key="3">
    <source>
        <dbReference type="EMBL" id="KAA0695223.1"/>
    </source>
</evidence>
<dbReference type="Gene3D" id="3.40.50.1820">
    <property type="entry name" value="alpha/beta hydrolase"/>
    <property type="match status" value="1"/>
</dbReference>
<comment type="caution">
    <text evidence="3">The sequence shown here is derived from an EMBL/GenBank/DDBJ whole genome shotgun (WGS) entry which is preliminary data.</text>
</comment>
<organism evidence="3 4">
    <name type="scientific">Halopseudomonas laoshanensis</name>
    <dbReference type="NCBI Taxonomy" id="2268758"/>
    <lineage>
        <taxon>Bacteria</taxon>
        <taxon>Pseudomonadati</taxon>
        <taxon>Pseudomonadota</taxon>
        <taxon>Gammaproteobacteria</taxon>
        <taxon>Pseudomonadales</taxon>
        <taxon>Pseudomonadaceae</taxon>
        <taxon>Halopseudomonas</taxon>
    </lineage>
</organism>
<dbReference type="Pfam" id="PF12048">
    <property type="entry name" value="DUF3530"/>
    <property type="match status" value="1"/>
</dbReference>
<dbReference type="Proteomes" id="UP000463138">
    <property type="component" value="Unassembled WGS sequence"/>
</dbReference>
<accession>A0A7V7KWI5</accession>
<keyword evidence="4" id="KW-1185">Reference proteome</keyword>
<evidence type="ECO:0000313" key="4">
    <source>
        <dbReference type="Proteomes" id="UP000463138"/>
    </source>
</evidence>
<feature type="chain" id="PRO_5031159406" evidence="2">
    <location>
        <begin position="32"/>
        <end position="298"/>
    </location>
</feature>
<proteinExistence type="predicted"/>
<gene>
    <name evidence="3" type="ORF">DT594_10335</name>
</gene>
<reference evidence="3 4" key="1">
    <citation type="submission" date="2018-07" db="EMBL/GenBank/DDBJ databases">
        <title>Pseudomonas laoshanensis sp. nov., isolated from soil.</title>
        <authorList>
            <person name="Sun J."/>
            <person name="Yu L."/>
            <person name="Wang M."/>
            <person name="Zhang C."/>
        </authorList>
    </citation>
    <scope>NUCLEOTIDE SEQUENCE [LARGE SCALE GENOMIC DNA]</scope>
    <source>
        <strain evidence="3 4">Y22</strain>
    </source>
</reference>
<dbReference type="SUPFAM" id="SSF53474">
    <property type="entry name" value="alpha/beta-Hydrolases"/>
    <property type="match status" value="1"/>
</dbReference>
<keyword evidence="2" id="KW-0732">Signal</keyword>
<evidence type="ECO:0000256" key="1">
    <source>
        <dbReference type="SAM" id="MobiDB-lite"/>
    </source>
</evidence>
<sequence>MQHSSPLLCLPAKRLWAGLALTLAMASMACAQESDAEPLAPTDTATTDTASAPSRSKVQEQSLERLLPATQQRRLDIDDQAFLGLFLPAARPKALGSIILIAGQDEHADWPVLIGPARRQLSAEGWHTLAISLPERGSAEPGLGDEQSTSQELQYRTQVLARIQAARQVLEAEGGADKNLPIVLLGRGEGALWALIAAAETGSPPTAALILQELPHNAEGETTSTLLLEQWAGPTYDILISPAEHAEARKLQARRLAHNRYQQLIWPQSGHSDLKQQMLIKRVGGWLKRALSETPGNA</sequence>
<protein>
    <submittedName>
        <fullName evidence="3">DUF3530 family protein</fullName>
    </submittedName>
</protein>
<feature type="compositionally biased region" description="Low complexity" evidence="1">
    <location>
        <begin position="40"/>
        <end position="54"/>
    </location>
</feature>
<dbReference type="InterPro" id="IPR029058">
    <property type="entry name" value="AB_hydrolase_fold"/>
</dbReference>
<dbReference type="InterPro" id="IPR022529">
    <property type="entry name" value="DUF3530"/>
</dbReference>
<name>A0A7V7KWI5_9GAMM</name>
<feature type="region of interest" description="Disordered" evidence="1">
    <location>
        <begin position="37"/>
        <end position="61"/>
    </location>
</feature>
<evidence type="ECO:0000256" key="2">
    <source>
        <dbReference type="SAM" id="SignalP"/>
    </source>
</evidence>
<dbReference type="RefSeq" id="WP_149332580.1">
    <property type="nucleotide sequence ID" value="NZ_QOVF01000002.1"/>
</dbReference>